<dbReference type="Gene3D" id="1.10.10.60">
    <property type="entry name" value="Homeodomain-like"/>
    <property type="match status" value="1"/>
</dbReference>
<feature type="domain" description="Response regulatory" evidence="9">
    <location>
        <begin position="5"/>
        <end position="120"/>
    </location>
</feature>
<dbReference type="InterPro" id="IPR025944">
    <property type="entry name" value="Sigma_54_int_dom_CS"/>
</dbReference>
<dbReference type="RefSeq" id="WP_343808106.1">
    <property type="nucleotide sequence ID" value="NZ_BAAAET010000005.1"/>
</dbReference>
<dbReference type="Gene3D" id="3.40.50.2300">
    <property type="match status" value="1"/>
</dbReference>
<feature type="region of interest" description="Disordered" evidence="7">
    <location>
        <begin position="397"/>
        <end position="416"/>
    </location>
</feature>
<keyword evidence="5" id="KW-0804">Transcription</keyword>
<keyword evidence="11" id="KW-1185">Reference proteome</keyword>
<dbReference type="SMART" id="SM00382">
    <property type="entry name" value="AAA"/>
    <property type="match status" value="1"/>
</dbReference>
<proteinExistence type="predicted"/>
<organism evidence="10 11">
    <name type="scientific">Marinobacterium maritimum</name>
    <dbReference type="NCBI Taxonomy" id="500162"/>
    <lineage>
        <taxon>Bacteria</taxon>
        <taxon>Pseudomonadati</taxon>
        <taxon>Pseudomonadota</taxon>
        <taxon>Gammaproteobacteria</taxon>
        <taxon>Oceanospirillales</taxon>
        <taxon>Oceanospirillaceae</taxon>
        <taxon>Marinobacterium</taxon>
    </lineage>
</organism>
<dbReference type="PANTHER" id="PTHR32071:SF117">
    <property type="entry name" value="PTS-DEPENDENT DIHYDROXYACETONE KINASE OPERON REGULATORY PROTEIN-RELATED"/>
    <property type="match status" value="1"/>
</dbReference>
<dbReference type="Gene3D" id="1.10.8.60">
    <property type="match status" value="1"/>
</dbReference>
<dbReference type="InterPro" id="IPR002197">
    <property type="entry name" value="HTH_Fis"/>
</dbReference>
<comment type="caution">
    <text evidence="10">The sequence shown here is derived from an EMBL/GenBank/DDBJ whole genome shotgun (WGS) entry which is preliminary data.</text>
</comment>
<dbReference type="SMART" id="SM00448">
    <property type="entry name" value="REC"/>
    <property type="match status" value="1"/>
</dbReference>
<evidence type="ECO:0000259" key="8">
    <source>
        <dbReference type="PROSITE" id="PS50045"/>
    </source>
</evidence>
<keyword evidence="2" id="KW-0067">ATP-binding</keyword>
<gene>
    <name evidence="10" type="ORF">GCM10009104_31240</name>
</gene>
<evidence type="ECO:0000313" key="10">
    <source>
        <dbReference type="EMBL" id="GAA0700105.1"/>
    </source>
</evidence>
<dbReference type="PANTHER" id="PTHR32071">
    <property type="entry name" value="TRANSCRIPTIONAL REGULATORY PROTEIN"/>
    <property type="match status" value="1"/>
</dbReference>
<evidence type="ECO:0000256" key="4">
    <source>
        <dbReference type="ARBA" id="ARBA00023125"/>
    </source>
</evidence>
<keyword evidence="4" id="KW-0238">DNA-binding</keyword>
<keyword evidence="6" id="KW-0597">Phosphoprotein</keyword>
<feature type="modified residue" description="4-aspartylphosphate" evidence="6">
    <location>
        <position position="55"/>
    </location>
</feature>
<evidence type="ECO:0000256" key="2">
    <source>
        <dbReference type="ARBA" id="ARBA00022840"/>
    </source>
</evidence>
<dbReference type="Pfam" id="PF00158">
    <property type="entry name" value="Sigma54_activat"/>
    <property type="match status" value="1"/>
</dbReference>
<dbReference type="SUPFAM" id="SSF46689">
    <property type="entry name" value="Homeodomain-like"/>
    <property type="match status" value="1"/>
</dbReference>
<dbReference type="Proteomes" id="UP001499915">
    <property type="component" value="Unassembled WGS sequence"/>
</dbReference>
<dbReference type="PROSITE" id="PS50110">
    <property type="entry name" value="RESPONSE_REGULATORY"/>
    <property type="match status" value="1"/>
</dbReference>
<dbReference type="PROSITE" id="PS50045">
    <property type="entry name" value="SIGMA54_INTERACT_4"/>
    <property type="match status" value="1"/>
</dbReference>
<evidence type="ECO:0000259" key="9">
    <source>
        <dbReference type="PROSITE" id="PS50110"/>
    </source>
</evidence>
<evidence type="ECO:0000256" key="5">
    <source>
        <dbReference type="ARBA" id="ARBA00023163"/>
    </source>
</evidence>
<dbReference type="Pfam" id="PF25601">
    <property type="entry name" value="AAA_lid_14"/>
    <property type="match status" value="1"/>
</dbReference>
<dbReference type="InterPro" id="IPR002078">
    <property type="entry name" value="Sigma_54_int"/>
</dbReference>
<dbReference type="InterPro" id="IPR009057">
    <property type="entry name" value="Homeodomain-like_sf"/>
</dbReference>
<accession>A0ABP3TG99</accession>
<protein>
    <submittedName>
        <fullName evidence="10">Sigma-54 dependent transcriptional regulator</fullName>
    </submittedName>
</protein>
<dbReference type="InterPro" id="IPR025943">
    <property type="entry name" value="Sigma_54_int_dom_ATP-bd_2"/>
</dbReference>
<dbReference type="InterPro" id="IPR011006">
    <property type="entry name" value="CheY-like_superfamily"/>
</dbReference>
<dbReference type="CDD" id="cd00009">
    <property type="entry name" value="AAA"/>
    <property type="match status" value="1"/>
</dbReference>
<dbReference type="CDD" id="cd17572">
    <property type="entry name" value="REC_NtrC1-like"/>
    <property type="match status" value="1"/>
</dbReference>
<dbReference type="InterPro" id="IPR003593">
    <property type="entry name" value="AAA+_ATPase"/>
</dbReference>
<evidence type="ECO:0000256" key="1">
    <source>
        <dbReference type="ARBA" id="ARBA00022741"/>
    </source>
</evidence>
<dbReference type="PROSITE" id="PS00688">
    <property type="entry name" value="SIGMA54_INTERACT_3"/>
    <property type="match status" value="1"/>
</dbReference>
<dbReference type="Gene3D" id="3.40.50.300">
    <property type="entry name" value="P-loop containing nucleotide triphosphate hydrolases"/>
    <property type="match status" value="1"/>
</dbReference>
<dbReference type="SUPFAM" id="SSF52540">
    <property type="entry name" value="P-loop containing nucleoside triphosphate hydrolases"/>
    <property type="match status" value="1"/>
</dbReference>
<keyword evidence="1" id="KW-0547">Nucleotide-binding</keyword>
<dbReference type="Pfam" id="PF00072">
    <property type="entry name" value="Response_reg"/>
    <property type="match status" value="1"/>
</dbReference>
<evidence type="ECO:0000313" key="11">
    <source>
        <dbReference type="Proteomes" id="UP001499915"/>
    </source>
</evidence>
<reference evidence="11" key="1">
    <citation type="journal article" date="2019" name="Int. J. Syst. Evol. Microbiol.">
        <title>The Global Catalogue of Microorganisms (GCM) 10K type strain sequencing project: providing services to taxonomists for standard genome sequencing and annotation.</title>
        <authorList>
            <consortium name="The Broad Institute Genomics Platform"/>
            <consortium name="The Broad Institute Genome Sequencing Center for Infectious Disease"/>
            <person name="Wu L."/>
            <person name="Ma J."/>
        </authorList>
    </citation>
    <scope>NUCLEOTIDE SEQUENCE [LARGE SCALE GENOMIC DNA]</scope>
    <source>
        <strain evidence="11">JCM 15134</strain>
    </source>
</reference>
<dbReference type="EMBL" id="BAAAET010000005">
    <property type="protein sequence ID" value="GAA0700105.1"/>
    <property type="molecule type" value="Genomic_DNA"/>
</dbReference>
<dbReference type="InterPro" id="IPR027417">
    <property type="entry name" value="P-loop_NTPase"/>
</dbReference>
<dbReference type="Pfam" id="PF02954">
    <property type="entry name" value="HTH_8"/>
    <property type="match status" value="1"/>
</dbReference>
<sequence length="465" mass="51305">MAHYNLLLVEDDAAIAALYKAYLEQESCNLTHVTTGAEALSLLESGELPDVVLLDLTLPDMNGQDILRWIRERELPTEVVVVTGDGALSTAVESMRLGASDFIVKPFGKERLYTTLGNVIERSRLSQMLDNYRELDQHGFGGFIGSSLEMQSVYRIIESAASSRATVFITGESGTGKEVCAESIHQHSSRAKGPFIAINCSAIPGDLIESEVFGHIKGAFTGALNDRKGAAQQADGGTLFLDEICEMDLELQPKLLRFLQTGRFQSVGSSKTREVDVRIICATNRDPLEEVRRGRFREDLYYRLHVLPIMLPPLRERDGDVLEIAQHFLALYATEEHKVFTHFSPEAERLLSEYGWPGNVRQLQNVIRNIVVLNQGETVTEAMLQKVLVPESIAGTASKPAAPKLPTAASRPATPTSQEIRRLADVEREAIEQAIAICDGNIADAAYHLGISAATIYRKKAAWRE</sequence>
<dbReference type="InterPro" id="IPR001789">
    <property type="entry name" value="Sig_transdc_resp-reg_receiver"/>
</dbReference>
<dbReference type="InterPro" id="IPR058031">
    <property type="entry name" value="AAA_lid_NorR"/>
</dbReference>
<evidence type="ECO:0000256" key="3">
    <source>
        <dbReference type="ARBA" id="ARBA00023015"/>
    </source>
</evidence>
<feature type="domain" description="Sigma-54 factor interaction" evidence="8">
    <location>
        <begin position="143"/>
        <end position="372"/>
    </location>
</feature>
<evidence type="ECO:0000256" key="6">
    <source>
        <dbReference type="PROSITE-ProRule" id="PRU00169"/>
    </source>
</evidence>
<name>A0ABP3TG99_9GAMM</name>
<dbReference type="SUPFAM" id="SSF52172">
    <property type="entry name" value="CheY-like"/>
    <property type="match status" value="1"/>
</dbReference>
<dbReference type="PROSITE" id="PS00676">
    <property type="entry name" value="SIGMA54_INTERACT_2"/>
    <property type="match status" value="1"/>
</dbReference>
<evidence type="ECO:0000256" key="7">
    <source>
        <dbReference type="SAM" id="MobiDB-lite"/>
    </source>
</evidence>
<keyword evidence="3" id="KW-0805">Transcription regulation</keyword>